<evidence type="ECO:0000313" key="1">
    <source>
        <dbReference type="EMBL" id="MBB5336937.1"/>
    </source>
</evidence>
<comment type="caution">
    <text evidence="1">The sequence shown here is derived from an EMBL/GenBank/DDBJ whole genome shotgun (WGS) entry which is preliminary data.</text>
</comment>
<evidence type="ECO:0008006" key="3">
    <source>
        <dbReference type="Google" id="ProtNLM"/>
    </source>
</evidence>
<dbReference type="Proteomes" id="UP000559117">
    <property type="component" value="Unassembled WGS sequence"/>
</dbReference>
<dbReference type="RefSeq" id="WP_183862332.1">
    <property type="nucleotide sequence ID" value="NZ_JACHFH010000028.1"/>
</dbReference>
<dbReference type="EMBL" id="JACHFH010000028">
    <property type="protein sequence ID" value="MBB5336937.1"/>
    <property type="molecule type" value="Genomic_DNA"/>
</dbReference>
<accession>A0A840UMA7</accession>
<dbReference type="InterPro" id="IPR007922">
    <property type="entry name" value="DciA-like"/>
</dbReference>
<keyword evidence="2" id="KW-1185">Reference proteome</keyword>
<sequence length="302" mass="35312">MARRRKKNNEFINVGEVIPRAIKHLAKFPEYKLYLIKHYWTDIVGKEIAAHTEPKNFSFGILDIGTANSVWANNLLYMKYDIIDKINNELKYKVIKDIRFSYGKMGSNKVLPVRMQEQKDIKRILANIKLNAVVQKQISDDVAIIKDEELSDKIKNIMLINKKMNELKKSKNWHECKSCGALCPSTEIYCSICERSVRHERQSQIRQLLMTKPWARYGEIKNYVPNCTKEMVNDARSSLVQKLAADLNFDNCDSIQIKMLVMLYKALPPEQINEKVVYENINRLKYDLKYDEMKKLNKKKGG</sequence>
<dbReference type="AlphaFoldDB" id="A0A840UMA7"/>
<reference evidence="1 2" key="1">
    <citation type="submission" date="2020-08" db="EMBL/GenBank/DDBJ databases">
        <title>Genomic Encyclopedia of Type Strains, Phase IV (KMG-IV): sequencing the most valuable type-strain genomes for metagenomic binning, comparative biology and taxonomic classification.</title>
        <authorList>
            <person name="Goeker M."/>
        </authorList>
    </citation>
    <scope>NUCLEOTIDE SEQUENCE [LARGE SCALE GENOMIC DNA]</scope>
    <source>
        <strain evidence="1 2">DSM 24661</strain>
    </source>
</reference>
<protein>
    <recommendedName>
        <fullName evidence="3">DUF721 domain-containing protein</fullName>
    </recommendedName>
</protein>
<proteinExistence type="predicted"/>
<dbReference type="Pfam" id="PF05258">
    <property type="entry name" value="DciA"/>
    <property type="match status" value="1"/>
</dbReference>
<name>A0A840UMA7_9FIRM</name>
<gene>
    <name evidence="1" type="ORF">HNR32_002092</name>
</gene>
<dbReference type="PANTHER" id="PTHR36456">
    <property type="entry name" value="UPF0232 PROTEIN SCO3875"/>
    <property type="match status" value="1"/>
</dbReference>
<organism evidence="1 2">
    <name type="scientific">Pectinatus brassicae</name>
    <dbReference type="NCBI Taxonomy" id="862415"/>
    <lineage>
        <taxon>Bacteria</taxon>
        <taxon>Bacillati</taxon>
        <taxon>Bacillota</taxon>
        <taxon>Negativicutes</taxon>
        <taxon>Selenomonadales</taxon>
        <taxon>Selenomonadaceae</taxon>
        <taxon>Pectinatus</taxon>
    </lineage>
</organism>
<dbReference type="PANTHER" id="PTHR36456:SF1">
    <property type="entry name" value="UPF0232 PROTEIN SCO3875"/>
    <property type="match status" value="1"/>
</dbReference>
<evidence type="ECO:0000313" key="2">
    <source>
        <dbReference type="Proteomes" id="UP000559117"/>
    </source>
</evidence>